<name>A0A2T4S4T7_9STAP</name>
<reference evidence="1 2" key="1">
    <citation type="journal article" date="2016" name="Front. Microbiol.">
        <title>Comprehensive Phylogenetic Analysis of Bovine Non-aureus Staphylococci Species Based on Whole-Genome Sequencing.</title>
        <authorList>
            <person name="Naushad S."/>
            <person name="Barkema H.W."/>
            <person name="Luby C."/>
            <person name="Condas L.A."/>
            <person name="Nobrega D.B."/>
            <person name="Carson D.A."/>
            <person name="De Buck J."/>
        </authorList>
    </citation>
    <scope>NUCLEOTIDE SEQUENCE [LARGE SCALE GENOMIC DNA]</scope>
    <source>
        <strain evidence="1 2">SNUC 4337</strain>
    </source>
</reference>
<comment type="caution">
    <text evidence="1">The sequence shown here is derived from an EMBL/GenBank/DDBJ whole genome shotgun (WGS) entry which is preliminary data.</text>
</comment>
<proteinExistence type="predicted"/>
<dbReference type="Proteomes" id="UP000240400">
    <property type="component" value="Unassembled WGS sequence"/>
</dbReference>
<feature type="non-terminal residue" evidence="1">
    <location>
        <position position="1"/>
    </location>
</feature>
<dbReference type="EMBL" id="PZHR01000913">
    <property type="protein sequence ID" value="PTK41062.1"/>
    <property type="molecule type" value="Genomic_DNA"/>
</dbReference>
<organism evidence="1 2">
    <name type="scientific">Staphylococcus nepalensis</name>
    <dbReference type="NCBI Taxonomy" id="214473"/>
    <lineage>
        <taxon>Bacteria</taxon>
        <taxon>Bacillati</taxon>
        <taxon>Bacillota</taxon>
        <taxon>Bacilli</taxon>
        <taxon>Bacillales</taxon>
        <taxon>Staphylococcaceae</taxon>
        <taxon>Staphylococcus</taxon>
    </lineage>
</organism>
<gene>
    <name evidence="1" type="ORF">BUZ61_17960</name>
</gene>
<dbReference type="AlphaFoldDB" id="A0A2T4S4T7"/>
<protein>
    <submittedName>
        <fullName evidence="1">CBS domain-containing protein</fullName>
    </submittedName>
</protein>
<evidence type="ECO:0000313" key="2">
    <source>
        <dbReference type="Proteomes" id="UP000240400"/>
    </source>
</evidence>
<sequence length="38" mass="4161">KAIGSLPISRGTVNGKLKVIERISKTTITKIFVSIFDE</sequence>
<accession>A0A2T4S4T7</accession>
<evidence type="ECO:0000313" key="1">
    <source>
        <dbReference type="EMBL" id="PTK41062.1"/>
    </source>
</evidence>